<keyword evidence="1" id="KW-0732">Signal</keyword>
<dbReference type="Pfam" id="PF13731">
    <property type="entry name" value="WxL"/>
    <property type="match status" value="1"/>
</dbReference>
<dbReference type="OrthoDB" id="2339326at2"/>
<evidence type="ECO:0000313" key="4">
    <source>
        <dbReference type="Proteomes" id="UP000287239"/>
    </source>
</evidence>
<gene>
    <name evidence="3" type="ORF">CBF35_06105</name>
</gene>
<reference evidence="3 4" key="1">
    <citation type="submission" date="2017-05" db="EMBL/GenBank/DDBJ databases">
        <title>Vagococcus spp. assemblies.</title>
        <authorList>
            <person name="Gulvik C.A."/>
        </authorList>
    </citation>
    <scope>NUCLEOTIDE SEQUENCE [LARGE SCALE GENOMIC DNA]</scope>
    <source>
        <strain evidence="3 4">NCFB 2777</strain>
    </source>
</reference>
<evidence type="ECO:0000313" key="3">
    <source>
        <dbReference type="EMBL" id="RST96481.1"/>
    </source>
</evidence>
<sequence length="267" mass="28932">MKITKKISLSLLCVSTLAVICQPALAVENGQESQLKSTGNVQFQQDLVTDPEENNGPLRIESVTMIDFGIVGIKGDTATYNAIYSENIKEELLNDAGSLLETNFLPLTVQTADDRGTNQGWQLQVTHSRQFTELGPDGRMSKADPAILKGAEINLSVTSVERPADKQGETTETRPSGLKQKVNLNDQVKTVVNAQVNEGMGTWQSLFGEKVSAVSSPGKDPEGNDVMIPVENEAVQLTIPGDTVKVKDVMYQGELTWILINSPETVS</sequence>
<feature type="domain" description="WxL" evidence="2">
    <location>
        <begin position="49"/>
        <end position="263"/>
    </location>
</feature>
<dbReference type="EMBL" id="NGJU01000007">
    <property type="protein sequence ID" value="RST96481.1"/>
    <property type="molecule type" value="Genomic_DNA"/>
</dbReference>
<name>A0A429ZS34_9ENTE</name>
<dbReference type="GeneID" id="98567938"/>
<dbReference type="AlphaFoldDB" id="A0A429ZS34"/>
<feature type="chain" id="PRO_5019089108" description="WxL domain-containing protein" evidence="1">
    <location>
        <begin position="27"/>
        <end position="267"/>
    </location>
</feature>
<proteinExistence type="predicted"/>
<accession>A0A429ZS34</accession>
<dbReference type="RefSeq" id="WP_126779140.1">
    <property type="nucleotide sequence ID" value="NZ_NGJU01000007.1"/>
</dbReference>
<organism evidence="3 4">
    <name type="scientific">Vagococcus salmoninarum</name>
    <dbReference type="NCBI Taxonomy" id="2739"/>
    <lineage>
        <taxon>Bacteria</taxon>
        <taxon>Bacillati</taxon>
        <taxon>Bacillota</taxon>
        <taxon>Bacilli</taxon>
        <taxon>Lactobacillales</taxon>
        <taxon>Enterococcaceae</taxon>
        <taxon>Vagococcus</taxon>
    </lineage>
</organism>
<comment type="caution">
    <text evidence="3">The sequence shown here is derived from an EMBL/GenBank/DDBJ whole genome shotgun (WGS) entry which is preliminary data.</text>
</comment>
<keyword evidence="4" id="KW-1185">Reference proteome</keyword>
<feature type="signal peptide" evidence="1">
    <location>
        <begin position="1"/>
        <end position="26"/>
    </location>
</feature>
<dbReference type="InterPro" id="IPR027994">
    <property type="entry name" value="WxL_dom"/>
</dbReference>
<protein>
    <recommendedName>
        <fullName evidence="2">WxL domain-containing protein</fullName>
    </recommendedName>
</protein>
<evidence type="ECO:0000256" key="1">
    <source>
        <dbReference type="SAM" id="SignalP"/>
    </source>
</evidence>
<evidence type="ECO:0000259" key="2">
    <source>
        <dbReference type="Pfam" id="PF13731"/>
    </source>
</evidence>
<dbReference type="Proteomes" id="UP000287239">
    <property type="component" value="Unassembled WGS sequence"/>
</dbReference>